<dbReference type="AlphaFoldDB" id="A0A2I4ASV4"/>
<feature type="compositionally biased region" description="Polar residues" evidence="2">
    <location>
        <begin position="71"/>
        <end position="88"/>
    </location>
</feature>
<accession>A0A2I4ASV4</accession>
<organism evidence="3 4">
    <name type="scientific">Austrofundulus limnaeus</name>
    <name type="common">Annual killifish</name>
    <dbReference type="NCBI Taxonomy" id="52670"/>
    <lineage>
        <taxon>Eukaryota</taxon>
        <taxon>Metazoa</taxon>
        <taxon>Chordata</taxon>
        <taxon>Craniata</taxon>
        <taxon>Vertebrata</taxon>
        <taxon>Euteleostomi</taxon>
        <taxon>Actinopterygii</taxon>
        <taxon>Neopterygii</taxon>
        <taxon>Teleostei</taxon>
        <taxon>Neoteleostei</taxon>
        <taxon>Acanthomorphata</taxon>
        <taxon>Ovalentaria</taxon>
        <taxon>Atherinomorphae</taxon>
        <taxon>Cyprinodontiformes</taxon>
        <taxon>Rivulidae</taxon>
        <taxon>Austrofundulus</taxon>
    </lineage>
</organism>
<proteinExistence type="predicted"/>
<reference evidence="4" key="1">
    <citation type="submission" date="2025-08" db="UniProtKB">
        <authorList>
            <consortium name="RefSeq"/>
        </authorList>
    </citation>
    <scope>IDENTIFICATION</scope>
    <source>
        <strain evidence="4">Quisiro</strain>
        <tissue evidence="4">Liver</tissue>
    </source>
</reference>
<gene>
    <name evidence="4" type="primary">si:dkey-71d15.2</name>
</gene>
<evidence type="ECO:0000256" key="1">
    <source>
        <dbReference type="SAM" id="Coils"/>
    </source>
</evidence>
<sequence>MLVCVENPAHCVFGLLAKWCFNICFSISYKDTEEFDSIVTATEKVTLSTEEGKKQSQSEGMNSLTHKEGTQGANQNTSALQTSEKNTPVQSFSSVLPKALSAVMNPAFNPQPKTPEKNSKPNLDQLQTELRDLRDQFEQMKIQHNKEIKLLMNELDEEKRIRLTLQMEIQRMKKHMSK</sequence>
<protein>
    <submittedName>
        <fullName evidence="4">SH3 domain-containing kinase-binding protein 1 isoform X4</fullName>
    </submittedName>
</protein>
<evidence type="ECO:0000313" key="4">
    <source>
        <dbReference type="RefSeq" id="XP_013858569.1"/>
    </source>
</evidence>
<feature type="region of interest" description="Disordered" evidence="2">
    <location>
        <begin position="44"/>
        <end position="88"/>
    </location>
</feature>
<name>A0A2I4ASV4_AUSLI</name>
<keyword evidence="4" id="KW-0418">Kinase</keyword>
<evidence type="ECO:0000313" key="3">
    <source>
        <dbReference type="Proteomes" id="UP000192220"/>
    </source>
</evidence>
<feature type="coiled-coil region" evidence="1">
    <location>
        <begin position="123"/>
        <end position="161"/>
    </location>
</feature>
<keyword evidence="4" id="KW-0808">Transferase</keyword>
<keyword evidence="1" id="KW-0175">Coiled coil</keyword>
<evidence type="ECO:0000256" key="2">
    <source>
        <dbReference type="SAM" id="MobiDB-lite"/>
    </source>
</evidence>
<dbReference type="Proteomes" id="UP000192220">
    <property type="component" value="Unplaced"/>
</dbReference>
<dbReference type="OrthoDB" id="5340910at2759"/>
<keyword evidence="3" id="KW-1185">Reference proteome</keyword>
<dbReference type="RefSeq" id="XP_013858569.1">
    <property type="nucleotide sequence ID" value="XM_014003115.1"/>
</dbReference>